<reference evidence="1 3" key="2">
    <citation type="journal article" date="2014" name="BMC Genomics">
        <title>An improved genome release (version Mt4.0) for the model legume Medicago truncatula.</title>
        <authorList>
            <person name="Tang H."/>
            <person name="Krishnakumar V."/>
            <person name="Bidwell S."/>
            <person name="Rosen B."/>
            <person name="Chan A."/>
            <person name="Zhou S."/>
            <person name="Gentzbittel L."/>
            <person name="Childs K.L."/>
            <person name="Yandell M."/>
            <person name="Gundlach H."/>
            <person name="Mayer K.F."/>
            <person name="Schwartz D.C."/>
            <person name="Town C.D."/>
        </authorList>
    </citation>
    <scope>GENOME REANNOTATION</scope>
    <source>
        <strain evidence="1">A17</strain>
        <strain evidence="2 3">cv. Jemalong A17</strain>
    </source>
</reference>
<name>A0A072TYQ5_MEDTR</name>
<dbReference type="AlphaFoldDB" id="A0A072TYQ5"/>
<organism evidence="1 3">
    <name type="scientific">Medicago truncatula</name>
    <name type="common">Barrel medic</name>
    <name type="synonym">Medicago tribuloides</name>
    <dbReference type="NCBI Taxonomy" id="3880"/>
    <lineage>
        <taxon>Eukaryota</taxon>
        <taxon>Viridiplantae</taxon>
        <taxon>Streptophyta</taxon>
        <taxon>Embryophyta</taxon>
        <taxon>Tracheophyta</taxon>
        <taxon>Spermatophyta</taxon>
        <taxon>Magnoliopsida</taxon>
        <taxon>eudicotyledons</taxon>
        <taxon>Gunneridae</taxon>
        <taxon>Pentapetalae</taxon>
        <taxon>rosids</taxon>
        <taxon>fabids</taxon>
        <taxon>Fabales</taxon>
        <taxon>Fabaceae</taxon>
        <taxon>Papilionoideae</taxon>
        <taxon>50 kb inversion clade</taxon>
        <taxon>NPAAA clade</taxon>
        <taxon>Hologalegina</taxon>
        <taxon>IRL clade</taxon>
        <taxon>Trifolieae</taxon>
        <taxon>Medicago</taxon>
    </lineage>
</organism>
<dbReference type="HOGENOM" id="CLU_2516087_0_0_1"/>
<reference evidence="2" key="3">
    <citation type="submission" date="2015-04" db="UniProtKB">
        <authorList>
            <consortium name="EnsemblPlants"/>
        </authorList>
    </citation>
    <scope>IDENTIFICATION</scope>
    <source>
        <strain evidence="2">cv. Jemalong A17</strain>
    </source>
</reference>
<accession>A0A072TYQ5</accession>
<dbReference type="EnsemblPlants" id="KEH22567">
    <property type="protein sequence ID" value="KEH22567"/>
    <property type="gene ID" value="MTR_7g053650"/>
</dbReference>
<dbReference type="EMBL" id="CM001223">
    <property type="protein sequence ID" value="KEH22567.1"/>
    <property type="molecule type" value="Genomic_DNA"/>
</dbReference>
<reference evidence="1 3" key="1">
    <citation type="journal article" date="2011" name="Nature">
        <title>The Medicago genome provides insight into the evolution of rhizobial symbioses.</title>
        <authorList>
            <person name="Young N.D."/>
            <person name="Debelle F."/>
            <person name="Oldroyd G.E."/>
            <person name="Geurts R."/>
            <person name="Cannon S.B."/>
            <person name="Udvardi M.K."/>
            <person name="Benedito V.A."/>
            <person name="Mayer K.F."/>
            <person name="Gouzy J."/>
            <person name="Schoof H."/>
            <person name="Van de Peer Y."/>
            <person name="Proost S."/>
            <person name="Cook D.R."/>
            <person name="Meyers B.C."/>
            <person name="Spannagl M."/>
            <person name="Cheung F."/>
            <person name="De Mita S."/>
            <person name="Krishnakumar V."/>
            <person name="Gundlach H."/>
            <person name="Zhou S."/>
            <person name="Mudge J."/>
            <person name="Bharti A.K."/>
            <person name="Murray J.D."/>
            <person name="Naoumkina M.A."/>
            <person name="Rosen B."/>
            <person name="Silverstein K.A."/>
            <person name="Tang H."/>
            <person name="Rombauts S."/>
            <person name="Zhao P.X."/>
            <person name="Zhou P."/>
            <person name="Barbe V."/>
            <person name="Bardou P."/>
            <person name="Bechner M."/>
            <person name="Bellec A."/>
            <person name="Berger A."/>
            <person name="Berges H."/>
            <person name="Bidwell S."/>
            <person name="Bisseling T."/>
            <person name="Choisne N."/>
            <person name="Couloux A."/>
            <person name="Denny R."/>
            <person name="Deshpande S."/>
            <person name="Dai X."/>
            <person name="Doyle J.J."/>
            <person name="Dudez A.M."/>
            <person name="Farmer A.D."/>
            <person name="Fouteau S."/>
            <person name="Franken C."/>
            <person name="Gibelin C."/>
            <person name="Gish J."/>
            <person name="Goldstein S."/>
            <person name="Gonzalez A.J."/>
            <person name="Green P.J."/>
            <person name="Hallab A."/>
            <person name="Hartog M."/>
            <person name="Hua A."/>
            <person name="Humphray S.J."/>
            <person name="Jeong D.H."/>
            <person name="Jing Y."/>
            <person name="Jocker A."/>
            <person name="Kenton S.M."/>
            <person name="Kim D.J."/>
            <person name="Klee K."/>
            <person name="Lai H."/>
            <person name="Lang C."/>
            <person name="Lin S."/>
            <person name="Macmil S.L."/>
            <person name="Magdelenat G."/>
            <person name="Matthews L."/>
            <person name="McCorrison J."/>
            <person name="Monaghan E.L."/>
            <person name="Mun J.H."/>
            <person name="Najar F.Z."/>
            <person name="Nicholson C."/>
            <person name="Noirot C."/>
            <person name="O'Bleness M."/>
            <person name="Paule C.R."/>
            <person name="Poulain J."/>
            <person name="Prion F."/>
            <person name="Qin B."/>
            <person name="Qu C."/>
            <person name="Retzel E.F."/>
            <person name="Riddle C."/>
            <person name="Sallet E."/>
            <person name="Samain S."/>
            <person name="Samson N."/>
            <person name="Sanders I."/>
            <person name="Saurat O."/>
            <person name="Scarpelli C."/>
            <person name="Schiex T."/>
            <person name="Segurens B."/>
            <person name="Severin A.J."/>
            <person name="Sherrier D.J."/>
            <person name="Shi R."/>
            <person name="Sims S."/>
            <person name="Singer S.R."/>
            <person name="Sinharoy S."/>
            <person name="Sterck L."/>
            <person name="Viollet A."/>
            <person name="Wang B.B."/>
            <person name="Wang K."/>
            <person name="Wang M."/>
            <person name="Wang X."/>
            <person name="Warfsmann J."/>
            <person name="Weissenbach J."/>
            <person name="White D.D."/>
            <person name="White J.D."/>
            <person name="Wiley G.B."/>
            <person name="Wincker P."/>
            <person name="Xing Y."/>
            <person name="Yang L."/>
            <person name="Yao Z."/>
            <person name="Ying F."/>
            <person name="Zhai J."/>
            <person name="Zhou L."/>
            <person name="Zuber A."/>
            <person name="Denarie J."/>
            <person name="Dixon R.A."/>
            <person name="May G.D."/>
            <person name="Schwartz D.C."/>
            <person name="Rogers J."/>
            <person name="Quetier F."/>
            <person name="Town C.D."/>
            <person name="Roe B.A."/>
        </authorList>
    </citation>
    <scope>NUCLEOTIDE SEQUENCE [LARGE SCALE GENOMIC DNA]</scope>
    <source>
        <strain evidence="1">A17</strain>
        <strain evidence="2 3">cv. Jemalong A17</strain>
    </source>
</reference>
<evidence type="ECO:0000313" key="1">
    <source>
        <dbReference type="EMBL" id="KEH22567.1"/>
    </source>
</evidence>
<evidence type="ECO:0000313" key="2">
    <source>
        <dbReference type="EnsemblPlants" id="KEH22567"/>
    </source>
</evidence>
<gene>
    <name evidence="1" type="ordered locus">MTR_7g053650</name>
</gene>
<evidence type="ECO:0000313" key="3">
    <source>
        <dbReference type="Proteomes" id="UP000002051"/>
    </source>
</evidence>
<dbReference type="Proteomes" id="UP000002051">
    <property type="component" value="Unassembled WGS sequence"/>
</dbReference>
<sequence length="85" mass="9539">MAAAISTHTNAAKMISIYQLNMKPKINYLPIPCGINMNFISHFNITHIPGTVSQHHIEVSGKTPSLKNQRCQIRPFLDKHLICSL</sequence>
<proteinExistence type="predicted"/>
<keyword evidence="3" id="KW-1185">Reference proteome</keyword>
<protein>
    <submittedName>
        <fullName evidence="1 2">Uncharacterized protein</fullName>
    </submittedName>
</protein>